<dbReference type="GO" id="GO:0003677">
    <property type="term" value="F:DNA binding"/>
    <property type="evidence" value="ECO:0007669"/>
    <property type="project" value="InterPro"/>
</dbReference>
<dbReference type="AlphaFoldDB" id="A0AAP4A440"/>
<evidence type="ECO:0000313" key="1">
    <source>
        <dbReference type="EMBL" id="MDH2334306.1"/>
    </source>
</evidence>
<comment type="caution">
    <text evidence="1">The sequence shown here is derived from an EMBL/GenBank/DDBJ whole genome shotgun (WGS) entry which is preliminary data.</text>
</comment>
<dbReference type="Proteomes" id="UP001229409">
    <property type="component" value="Unassembled WGS sequence"/>
</dbReference>
<protein>
    <submittedName>
        <fullName evidence="1">Uncharacterized protein</fullName>
    </submittedName>
</protein>
<dbReference type="SUPFAM" id="SSF47413">
    <property type="entry name" value="lambda repressor-like DNA-binding domains"/>
    <property type="match status" value="1"/>
</dbReference>
<evidence type="ECO:0000313" key="2">
    <source>
        <dbReference type="Proteomes" id="UP001229409"/>
    </source>
</evidence>
<accession>A0AAP4A440</accession>
<dbReference type="EMBL" id="JARVWT010000016">
    <property type="protein sequence ID" value="MDH2334306.1"/>
    <property type="molecule type" value="Genomic_DNA"/>
</dbReference>
<reference evidence="1" key="1">
    <citation type="submission" date="2023-04" db="EMBL/GenBank/DDBJ databases">
        <title>Uncovering the Secrets of Slow-Growing Bacteria in Tropical Savanna Soil through Cultivation and Genomic Analysis.</title>
        <authorList>
            <person name="Goncalves O.S."/>
            <person name="Santana M.F."/>
        </authorList>
    </citation>
    <scope>NUCLEOTIDE SEQUENCE</scope>
    <source>
        <strain evidence="1">ANTI</strain>
    </source>
</reference>
<name>A0AAP4A440_PAEPO</name>
<gene>
    <name evidence="1" type="ORF">QDS18_25870</name>
</gene>
<dbReference type="InterPro" id="IPR010982">
    <property type="entry name" value="Lambda_DNA-bd_dom_sf"/>
</dbReference>
<organism evidence="1 2">
    <name type="scientific">Paenibacillus polymyxa</name>
    <name type="common">Bacillus polymyxa</name>
    <dbReference type="NCBI Taxonomy" id="1406"/>
    <lineage>
        <taxon>Bacteria</taxon>
        <taxon>Bacillati</taxon>
        <taxon>Bacillota</taxon>
        <taxon>Bacilli</taxon>
        <taxon>Bacillales</taxon>
        <taxon>Paenibacillaceae</taxon>
        <taxon>Paenibacillus</taxon>
    </lineage>
</organism>
<sequence>MTIAEMIVREIDKRGYKNKWVAEQVGIKEVTFSLKLKKDRFTAAELVRIGILFDLDLNMFKGSATLEDEE</sequence>
<dbReference type="RefSeq" id="WP_279836219.1">
    <property type="nucleotide sequence ID" value="NZ_JARVWT010000016.1"/>
</dbReference>
<proteinExistence type="predicted"/>